<gene>
    <name evidence="8" type="ORF">PXEA_LOCUS2549</name>
</gene>
<dbReference type="InterPro" id="IPR008429">
    <property type="entry name" value="CLPTM1"/>
</dbReference>
<comment type="caution">
    <text evidence="8">The sequence shown here is derived from an EMBL/GenBank/DDBJ whole genome shotgun (WGS) entry which is preliminary data.</text>
</comment>
<evidence type="ECO:0000313" key="9">
    <source>
        <dbReference type="Proteomes" id="UP000784294"/>
    </source>
</evidence>
<dbReference type="EMBL" id="CAAALY010005473">
    <property type="protein sequence ID" value="VEL09109.1"/>
    <property type="molecule type" value="Genomic_DNA"/>
</dbReference>
<feature type="transmembrane region" description="Helical" evidence="7">
    <location>
        <begin position="6"/>
        <end position="25"/>
    </location>
</feature>
<accession>A0A3S5A123</accession>
<keyword evidence="3 7" id="KW-0812">Transmembrane</keyword>
<keyword evidence="9" id="KW-1185">Reference proteome</keyword>
<comment type="subcellular location">
    <subcellularLocation>
        <location evidence="1">Membrane</location>
        <topology evidence="1">Multi-pass membrane protein</topology>
    </subcellularLocation>
</comment>
<keyword evidence="4 7" id="KW-1133">Transmembrane helix</keyword>
<proteinExistence type="inferred from homology"/>
<feature type="region of interest" description="Disordered" evidence="6">
    <location>
        <begin position="46"/>
        <end position="82"/>
    </location>
</feature>
<dbReference type="Proteomes" id="UP000784294">
    <property type="component" value="Unassembled WGS sequence"/>
</dbReference>
<keyword evidence="5 7" id="KW-0472">Membrane</keyword>
<dbReference type="AlphaFoldDB" id="A0A3S5A123"/>
<sequence length="160" mass="18014">MNEQSSLLVQLPIAFAFFLEIWKLMRISKFCFNWPPAIHTAQKVVRSSSDPNSPKLDAGDSNSLDSSSKENSRPGPGLSGLVHFGERSIEEKATDEIDAQVMRWLFWIVLPLAIAYAGYSLVYQEFSRSVAEGQFLSPFISFQCVFQPLKLALMDSPYSR</sequence>
<evidence type="ECO:0000313" key="8">
    <source>
        <dbReference type="EMBL" id="VEL09109.1"/>
    </source>
</evidence>
<dbReference type="Pfam" id="PF05602">
    <property type="entry name" value="CLPTM1"/>
    <property type="match status" value="1"/>
</dbReference>
<evidence type="ECO:0000256" key="5">
    <source>
        <dbReference type="ARBA" id="ARBA00023136"/>
    </source>
</evidence>
<evidence type="ECO:0000256" key="7">
    <source>
        <dbReference type="SAM" id="Phobius"/>
    </source>
</evidence>
<comment type="similarity">
    <text evidence="2">Belongs to the CLPTM1 family.</text>
</comment>
<name>A0A3S5A123_9PLAT</name>
<reference evidence="8" key="1">
    <citation type="submission" date="2018-11" db="EMBL/GenBank/DDBJ databases">
        <authorList>
            <consortium name="Pathogen Informatics"/>
        </authorList>
    </citation>
    <scope>NUCLEOTIDE SEQUENCE</scope>
</reference>
<evidence type="ECO:0000256" key="6">
    <source>
        <dbReference type="SAM" id="MobiDB-lite"/>
    </source>
</evidence>
<evidence type="ECO:0000256" key="4">
    <source>
        <dbReference type="ARBA" id="ARBA00022989"/>
    </source>
</evidence>
<dbReference type="GO" id="GO:0016020">
    <property type="term" value="C:membrane"/>
    <property type="evidence" value="ECO:0007669"/>
    <property type="project" value="UniProtKB-SubCell"/>
</dbReference>
<evidence type="ECO:0000256" key="2">
    <source>
        <dbReference type="ARBA" id="ARBA00009310"/>
    </source>
</evidence>
<evidence type="ECO:0000256" key="1">
    <source>
        <dbReference type="ARBA" id="ARBA00004141"/>
    </source>
</evidence>
<feature type="transmembrane region" description="Helical" evidence="7">
    <location>
        <begin position="104"/>
        <end position="123"/>
    </location>
</feature>
<dbReference type="OrthoDB" id="378564at2759"/>
<evidence type="ECO:0000256" key="3">
    <source>
        <dbReference type="ARBA" id="ARBA00022692"/>
    </source>
</evidence>
<protein>
    <submittedName>
        <fullName evidence="8">Uncharacterized protein</fullName>
    </submittedName>
</protein>
<organism evidence="8 9">
    <name type="scientific">Protopolystoma xenopodis</name>
    <dbReference type="NCBI Taxonomy" id="117903"/>
    <lineage>
        <taxon>Eukaryota</taxon>
        <taxon>Metazoa</taxon>
        <taxon>Spiralia</taxon>
        <taxon>Lophotrochozoa</taxon>
        <taxon>Platyhelminthes</taxon>
        <taxon>Monogenea</taxon>
        <taxon>Polyopisthocotylea</taxon>
        <taxon>Polystomatidea</taxon>
        <taxon>Polystomatidae</taxon>
        <taxon>Protopolystoma</taxon>
    </lineage>
</organism>